<dbReference type="PANTHER" id="PTHR13932:SF5">
    <property type="entry name" value="RADICAL S-ADENOSYL METHIONINE DOMAIN-CONTAINING PROTEIN 1, MITOCHONDRIAL"/>
    <property type="match status" value="1"/>
</dbReference>
<dbReference type="InterPro" id="IPR058240">
    <property type="entry name" value="rSAM_sf"/>
</dbReference>
<dbReference type="PROSITE" id="PS51918">
    <property type="entry name" value="RADICAL_SAM"/>
    <property type="match status" value="1"/>
</dbReference>
<dbReference type="InterPro" id="IPR034505">
    <property type="entry name" value="Coproporphyrinogen-III_oxidase"/>
</dbReference>
<evidence type="ECO:0000256" key="1">
    <source>
        <dbReference type="SAM" id="MobiDB-lite"/>
    </source>
</evidence>
<comment type="caution">
    <text evidence="3">The sequence shown here is derived from an EMBL/GenBank/DDBJ whole genome shotgun (WGS) entry which is preliminary data.</text>
</comment>
<dbReference type="InterPro" id="IPR006638">
    <property type="entry name" value="Elp3/MiaA/NifB-like_rSAM"/>
</dbReference>
<feature type="region of interest" description="Disordered" evidence="1">
    <location>
        <begin position="468"/>
        <end position="489"/>
    </location>
</feature>
<dbReference type="SFLD" id="SFLDS00029">
    <property type="entry name" value="Radical_SAM"/>
    <property type="match status" value="1"/>
</dbReference>
<dbReference type="CDD" id="cd01335">
    <property type="entry name" value="Radical_SAM"/>
    <property type="match status" value="1"/>
</dbReference>
<keyword evidence="4" id="KW-1185">Reference proteome</keyword>
<dbReference type="Proteomes" id="UP001589733">
    <property type="component" value="Unassembled WGS sequence"/>
</dbReference>
<dbReference type="PANTHER" id="PTHR13932">
    <property type="entry name" value="COPROPORPHYRINIGEN III OXIDASE"/>
    <property type="match status" value="1"/>
</dbReference>
<name>A0ABV6B487_9DEIO</name>
<dbReference type="RefSeq" id="WP_380015633.1">
    <property type="nucleotide sequence ID" value="NZ_JBHLYR010000063.1"/>
</dbReference>
<protein>
    <submittedName>
        <fullName evidence="3">Coproporphyrinogen-III oxidase family protein</fullName>
    </submittedName>
</protein>
<dbReference type="InterPro" id="IPR007197">
    <property type="entry name" value="rSAM"/>
</dbReference>
<reference evidence="3 4" key="1">
    <citation type="submission" date="2024-09" db="EMBL/GenBank/DDBJ databases">
        <authorList>
            <person name="Sun Q."/>
            <person name="Mori K."/>
        </authorList>
    </citation>
    <scope>NUCLEOTIDE SEQUENCE [LARGE SCALE GENOMIC DNA]</scope>
    <source>
        <strain evidence="3 4">JCM 13503</strain>
    </source>
</reference>
<evidence type="ECO:0000313" key="3">
    <source>
        <dbReference type="EMBL" id="MFB9994572.1"/>
    </source>
</evidence>
<dbReference type="SMART" id="SM00729">
    <property type="entry name" value="Elp3"/>
    <property type="match status" value="1"/>
</dbReference>
<feature type="domain" description="Radical SAM core" evidence="2">
    <location>
        <begin position="52"/>
        <end position="290"/>
    </location>
</feature>
<sequence length="489" mass="54570">MTRIDLSTPAAARRFLETKLTQRQVNKVLHSFPSPRFWKGGTGTPLDARPPGQDAPTSELYVALPFCLTTEPAHCGYCLFPTEAYSGQDQLDVYLDYLAREGELYRERWTELQPRSIFIGGGTPNLLKAHQYPRLLGLIHGLLPSLPAATPVTLEGIPQLFSREKLEVMQAHGVTRISMGAQQLDHQLSLLSGRKQQPRHVFQAVEWAAELGLGCNVDLIFGWPQQTLAHLERDLLNLMASGVEHITHYELNVGGMTDFALNRRDELPGPELVREMYHLARDLLMAGGYEQLTPYDFQKKQNQQPGFIYEECRRTFDAHDVWGWGYAAISDFPDHRSSDHSLEAARTNGGSTFMNARTLTAYYAALDAGRLPVEVGYTRTPADLRLSLLFRNVQSLSVDRASYRANFGQDVLDEFPGIWQAAADLGFVTLHDDAIRLTPEGAYRVPLIQTALMQSRVEELTEAHFASLKRPAPIQSQPTSSGPLSAAPS</sequence>
<evidence type="ECO:0000259" key="2">
    <source>
        <dbReference type="PROSITE" id="PS51918"/>
    </source>
</evidence>
<organism evidence="3 4">
    <name type="scientific">Deinococcus oregonensis</name>
    <dbReference type="NCBI Taxonomy" id="1805970"/>
    <lineage>
        <taxon>Bacteria</taxon>
        <taxon>Thermotogati</taxon>
        <taxon>Deinococcota</taxon>
        <taxon>Deinococci</taxon>
        <taxon>Deinococcales</taxon>
        <taxon>Deinococcaceae</taxon>
        <taxon>Deinococcus</taxon>
    </lineage>
</organism>
<proteinExistence type="predicted"/>
<feature type="compositionally biased region" description="Polar residues" evidence="1">
    <location>
        <begin position="474"/>
        <end position="489"/>
    </location>
</feature>
<accession>A0ABV6B487</accession>
<gene>
    <name evidence="3" type="ORF">ACFFLM_21675</name>
</gene>
<dbReference type="SFLD" id="SFLDG01065">
    <property type="entry name" value="anaerobic_coproporphyrinogen-I"/>
    <property type="match status" value="1"/>
</dbReference>
<dbReference type="Pfam" id="PF04055">
    <property type="entry name" value="Radical_SAM"/>
    <property type="match status" value="1"/>
</dbReference>
<dbReference type="SUPFAM" id="SSF102114">
    <property type="entry name" value="Radical SAM enzymes"/>
    <property type="match status" value="1"/>
</dbReference>
<evidence type="ECO:0000313" key="4">
    <source>
        <dbReference type="Proteomes" id="UP001589733"/>
    </source>
</evidence>
<dbReference type="EMBL" id="JBHLYR010000063">
    <property type="protein sequence ID" value="MFB9994572.1"/>
    <property type="molecule type" value="Genomic_DNA"/>
</dbReference>